<dbReference type="InterPro" id="IPR000092">
    <property type="entry name" value="Polyprenyl_synt"/>
</dbReference>
<dbReference type="SFLD" id="SFLDS00005">
    <property type="entry name" value="Isoprenoid_Synthase_Type_I"/>
    <property type="match status" value="1"/>
</dbReference>
<comment type="similarity">
    <text evidence="2 12">Belongs to the FPP/GGPP synthase family.</text>
</comment>
<evidence type="ECO:0000256" key="7">
    <source>
        <dbReference type="ARBA" id="ARBA00022842"/>
    </source>
</evidence>
<keyword evidence="5 12" id="KW-0808">Transferase</keyword>
<comment type="cofactor">
    <cofactor evidence="1">
        <name>Mg(2+)</name>
        <dbReference type="ChEBI" id="CHEBI:18420"/>
    </cofactor>
</comment>
<evidence type="ECO:0000256" key="6">
    <source>
        <dbReference type="ARBA" id="ARBA00022723"/>
    </source>
</evidence>
<dbReference type="GO" id="GO:0016114">
    <property type="term" value="P:terpenoid biosynthetic process"/>
    <property type="evidence" value="ECO:0007669"/>
    <property type="project" value="UniProtKB-ARBA"/>
</dbReference>
<comment type="catalytic activity">
    <reaction evidence="11">
        <text>isopentenyl diphosphate + (2E)-geranyl diphosphate = (2E,6E)-farnesyl diphosphate + diphosphate</text>
        <dbReference type="Rhea" id="RHEA:19361"/>
        <dbReference type="ChEBI" id="CHEBI:33019"/>
        <dbReference type="ChEBI" id="CHEBI:58057"/>
        <dbReference type="ChEBI" id="CHEBI:128769"/>
        <dbReference type="ChEBI" id="CHEBI:175763"/>
        <dbReference type="EC" id="2.5.1.10"/>
    </reaction>
</comment>
<evidence type="ECO:0000256" key="3">
    <source>
        <dbReference type="ARBA" id="ARBA00012439"/>
    </source>
</evidence>
<dbReference type="PANTHER" id="PTHR43281:SF1">
    <property type="entry name" value="FARNESYL DIPHOSPHATE SYNTHASE"/>
    <property type="match status" value="1"/>
</dbReference>
<dbReference type="STRING" id="1122949.GCA_000378725_00596"/>
<name>A0A379C4M1_9FIRM</name>
<evidence type="ECO:0000256" key="10">
    <source>
        <dbReference type="ARBA" id="ARBA00032873"/>
    </source>
</evidence>
<evidence type="ECO:0000256" key="12">
    <source>
        <dbReference type="RuleBase" id="RU004466"/>
    </source>
</evidence>
<dbReference type="SUPFAM" id="SSF48576">
    <property type="entry name" value="Terpenoid synthases"/>
    <property type="match status" value="1"/>
</dbReference>
<sequence length="289" mass="32827">MKNLEELNTIIGELDSYLSNTFTYVDDSLAKIYESMKYSLFSGGKRIRPLLCMITYNELAENPTLDKILPFAATLEMIHTYSLIHDDLPAMDDDDLRRDKPTNHKVYSEAVAILAGDGLLNMSMEVISKYMESLDDIDELKKCIKALKFIYNSSGVLGMIGGQLLDIDYLNEQYNEELCEDMYSLKTAALLKASIVTGAIMAGCDGEIITKLKEFGQYIGLAYQYKDDLLDMNKDLKNGQKTMLDFYSAEEIENEIKSLTNKGLESIKDIEFKDDILKDFCLALIKREY</sequence>
<gene>
    <name evidence="13" type="ORF">NCTC13149_00853</name>
</gene>
<evidence type="ECO:0000313" key="13">
    <source>
        <dbReference type="EMBL" id="SUB57038.1"/>
    </source>
</evidence>
<evidence type="ECO:0000256" key="4">
    <source>
        <dbReference type="ARBA" id="ARBA00015100"/>
    </source>
</evidence>
<dbReference type="RefSeq" id="WP_009346374.1">
    <property type="nucleotide sequence ID" value="NZ_CAMUOS010000002.1"/>
</dbReference>
<reference evidence="13 14" key="1">
    <citation type="submission" date="2018-06" db="EMBL/GenBank/DDBJ databases">
        <authorList>
            <consortium name="Pathogen Informatics"/>
            <person name="Doyle S."/>
        </authorList>
    </citation>
    <scope>NUCLEOTIDE SEQUENCE [LARGE SCALE GENOMIC DNA]</scope>
    <source>
        <strain evidence="13 14">NCTC13149</strain>
    </source>
</reference>
<evidence type="ECO:0000313" key="14">
    <source>
        <dbReference type="Proteomes" id="UP000255517"/>
    </source>
</evidence>
<dbReference type="FunFam" id="1.10.600.10:FF:000001">
    <property type="entry name" value="Geranylgeranyl diphosphate synthase"/>
    <property type="match status" value="1"/>
</dbReference>
<evidence type="ECO:0000256" key="9">
    <source>
        <dbReference type="ARBA" id="ARBA00032380"/>
    </source>
</evidence>
<accession>A0A379C4M1</accession>
<keyword evidence="7" id="KW-0460">Magnesium</keyword>
<evidence type="ECO:0000256" key="11">
    <source>
        <dbReference type="ARBA" id="ARBA00049399"/>
    </source>
</evidence>
<dbReference type="EMBL" id="UGSZ01000001">
    <property type="protein sequence ID" value="SUB57038.1"/>
    <property type="molecule type" value="Genomic_DNA"/>
</dbReference>
<dbReference type="OrthoDB" id="9805316at2"/>
<dbReference type="CDD" id="cd00685">
    <property type="entry name" value="Trans_IPPS_HT"/>
    <property type="match status" value="1"/>
</dbReference>
<dbReference type="PANTHER" id="PTHR43281">
    <property type="entry name" value="FARNESYL DIPHOSPHATE SYNTHASE"/>
    <property type="match status" value="1"/>
</dbReference>
<organism evidence="13 14">
    <name type="scientific">Peptoniphilus lacrimalis</name>
    <dbReference type="NCBI Taxonomy" id="33031"/>
    <lineage>
        <taxon>Bacteria</taxon>
        <taxon>Bacillati</taxon>
        <taxon>Bacillota</taxon>
        <taxon>Tissierellia</taxon>
        <taxon>Tissierellales</taxon>
        <taxon>Peptoniphilaceae</taxon>
        <taxon>Peptoniphilus</taxon>
    </lineage>
</organism>
<keyword evidence="8" id="KW-0414">Isoprene biosynthesis</keyword>
<dbReference type="Proteomes" id="UP000255517">
    <property type="component" value="Unassembled WGS sequence"/>
</dbReference>
<dbReference type="EC" id="2.5.1.10" evidence="3"/>
<keyword evidence="6" id="KW-0479">Metal-binding</keyword>
<evidence type="ECO:0000256" key="1">
    <source>
        <dbReference type="ARBA" id="ARBA00001946"/>
    </source>
</evidence>
<proteinExistence type="inferred from homology"/>
<dbReference type="InterPro" id="IPR008949">
    <property type="entry name" value="Isoprenoid_synthase_dom_sf"/>
</dbReference>
<protein>
    <recommendedName>
        <fullName evidence="4">Farnesyl diphosphate synthase</fullName>
        <ecNumber evidence="3">2.5.1.10</ecNumber>
    </recommendedName>
    <alternativeName>
        <fullName evidence="10">(2E,6E)-farnesyl diphosphate synthase</fullName>
    </alternativeName>
    <alternativeName>
        <fullName evidence="9">Geranyltranstransferase</fullName>
    </alternativeName>
</protein>
<dbReference type="GO" id="GO:0004337">
    <property type="term" value="F:(2E,6E)-farnesyl diphosphate synthase activity"/>
    <property type="evidence" value="ECO:0007669"/>
    <property type="project" value="UniProtKB-EC"/>
</dbReference>
<evidence type="ECO:0000256" key="5">
    <source>
        <dbReference type="ARBA" id="ARBA00022679"/>
    </source>
</evidence>
<dbReference type="Gene3D" id="1.10.600.10">
    <property type="entry name" value="Farnesyl Diphosphate Synthase"/>
    <property type="match status" value="1"/>
</dbReference>
<dbReference type="AlphaFoldDB" id="A0A379C4M1"/>
<evidence type="ECO:0000256" key="8">
    <source>
        <dbReference type="ARBA" id="ARBA00023229"/>
    </source>
</evidence>
<evidence type="ECO:0000256" key="2">
    <source>
        <dbReference type="ARBA" id="ARBA00006706"/>
    </source>
</evidence>
<dbReference type="Pfam" id="PF00348">
    <property type="entry name" value="polyprenyl_synt"/>
    <property type="match status" value="1"/>
</dbReference>
<dbReference type="GO" id="GO:0046872">
    <property type="term" value="F:metal ion binding"/>
    <property type="evidence" value="ECO:0007669"/>
    <property type="project" value="UniProtKB-KW"/>
</dbReference>